<reference evidence="2 3" key="1">
    <citation type="submission" date="2014-06" db="EMBL/GenBank/DDBJ databases">
        <title>Evolutionary Origins and Diversification of the Mycorrhizal Mutualists.</title>
        <authorList>
            <consortium name="DOE Joint Genome Institute"/>
            <consortium name="Mycorrhizal Genomics Consortium"/>
            <person name="Kohler A."/>
            <person name="Kuo A."/>
            <person name="Nagy L.G."/>
            <person name="Floudas D."/>
            <person name="Copeland A."/>
            <person name="Barry K.W."/>
            <person name="Cichocki N."/>
            <person name="Veneault-Fourrey C."/>
            <person name="LaButti K."/>
            <person name="Lindquist E.A."/>
            <person name="Lipzen A."/>
            <person name="Lundell T."/>
            <person name="Morin E."/>
            <person name="Murat C."/>
            <person name="Riley R."/>
            <person name="Ohm R."/>
            <person name="Sun H."/>
            <person name="Tunlid A."/>
            <person name="Henrissat B."/>
            <person name="Grigoriev I.V."/>
            <person name="Hibbett D.S."/>
            <person name="Martin F."/>
        </authorList>
    </citation>
    <scope>NUCLEOTIDE SEQUENCE [LARGE SCALE GENOMIC DNA]</scope>
    <source>
        <strain evidence="2 3">SS14</strain>
    </source>
</reference>
<evidence type="ECO:0000313" key="3">
    <source>
        <dbReference type="Proteomes" id="UP000054279"/>
    </source>
</evidence>
<keyword evidence="1" id="KW-0472">Membrane</keyword>
<feature type="transmembrane region" description="Helical" evidence="1">
    <location>
        <begin position="73"/>
        <end position="93"/>
    </location>
</feature>
<evidence type="ECO:0000256" key="1">
    <source>
        <dbReference type="SAM" id="Phobius"/>
    </source>
</evidence>
<accession>A0A0C9VIS5</accession>
<evidence type="ECO:0000313" key="2">
    <source>
        <dbReference type="EMBL" id="KIJ47864.1"/>
    </source>
</evidence>
<dbReference type="EMBL" id="KN837100">
    <property type="protein sequence ID" value="KIJ47864.1"/>
    <property type="molecule type" value="Genomic_DNA"/>
</dbReference>
<sequence>MSSKQTERWIQKYLTTIACPTDGMSCPDAGRGPPRLERFDAFVCSVEKSYIHSCSPSPPFRLEHRIRIHLPRLLLFPSFSSTSVNIIVVMAAARPPRTPFEMTTLSLPMDRFVQNNLSEELEGFDIPLVDPANPHGYSLDKKGGDDDAAGEWEDDWRNMSESEVARHLPSVVQRILRVWRLAWGRIS</sequence>
<dbReference type="AlphaFoldDB" id="A0A0C9VIS5"/>
<keyword evidence="1" id="KW-1133">Transmembrane helix</keyword>
<dbReference type="HOGENOM" id="CLU_1448579_0_0_1"/>
<name>A0A0C9VIS5_SPHS4</name>
<organism evidence="2 3">
    <name type="scientific">Sphaerobolus stellatus (strain SS14)</name>
    <dbReference type="NCBI Taxonomy" id="990650"/>
    <lineage>
        <taxon>Eukaryota</taxon>
        <taxon>Fungi</taxon>
        <taxon>Dikarya</taxon>
        <taxon>Basidiomycota</taxon>
        <taxon>Agaricomycotina</taxon>
        <taxon>Agaricomycetes</taxon>
        <taxon>Phallomycetidae</taxon>
        <taxon>Geastrales</taxon>
        <taxon>Sphaerobolaceae</taxon>
        <taxon>Sphaerobolus</taxon>
    </lineage>
</organism>
<dbReference type="Proteomes" id="UP000054279">
    <property type="component" value="Unassembled WGS sequence"/>
</dbReference>
<gene>
    <name evidence="2" type="ORF">M422DRAFT_778005</name>
</gene>
<proteinExistence type="predicted"/>
<protein>
    <submittedName>
        <fullName evidence="2">Uncharacterized protein</fullName>
    </submittedName>
</protein>
<keyword evidence="3" id="KW-1185">Reference proteome</keyword>
<keyword evidence="1" id="KW-0812">Transmembrane</keyword>